<organism evidence="1 2">
    <name type="scientific">Dyadobacter koreensis</name>
    <dbReference type="NCBI Taxonomy" id="408657"/>
    <lineage>
        <taxon>Bacteria</taxon>
        <taxon>Pseudomonadati</taxon>
        <taxon>Bacteroidota</taxon>
        <taxon>Cytophagia</taxon>
        <taxon>Cytophagales</taxon>
        <taxon>Spirosomataceae</taxon>
        <taxon>Dyadobacter</taxon>
    </lineage>
</organism>
<reference evidence="1 2" key="1">
    <citation type="submission" date="2016-10" db="EMBL/GenBank/DDBJ databases">
        <authorList>
            <person name="de Groot N.N."/>
        </authorList>
    </citation>
    <scope>NUCLEOTIDE SEQUENCE [LARGE SCALE GENOMIC DNA]</scope>
    <source>
        <strain evidence="1 2">DSM 19938</strain>
    </source>
</reference>
<evidence type="ECO:0000313" key="2">
    <source>
        <dbReference type="Proteomes" id="UP000199532"/>
    </source>
</evidence>
<dbReference type="STRING" id="408657.SAMN04487995_0086"/>
<evidence type="ECO:0000313" key="1">
    <source>
        <dbReference type="EMBL" id="SEI37212.1"/>
    </source>
</evidence>
<dbReference type="InterPro" id="IPR008497">
    <property type="entry name" value="DUF779"/>
</dbReference>
<keyword evidence="2" id="KW-1185">Reference proteome</keyword>
<proteinExistence type="predicted"/>
<protein>
    <recommendedName>
        <fullName evidence="3">UDP-glucose 4-epimerase</fullName>
    </recommendedName>
</protein>
<accession>A0A1H6QDX1</accession>
<dbReference type="Pfam" id="PF05610">
    <property type="entry name" value="DUF779"/>
    <property type="match status" value="1"/>
</dbReference>
<sequence length="172" mass="19541">MIATSLVFSDKYVVFCHRMHGGVRAFVVLFHLHFINNFYFNLPDDMKTPRVLITPEADKVVAQLKERFGELMFHQSGGCCDGSQPMCFEKGDFKTGESDVLLGEISGCEFFMSRDQFEYWQHTQLTIDVTPGRGSSFSLEIPMGVRFITRSRMYTAEEANELAEVGSGIRID</sequence>
<gene>
    <name evidence="1" type="ORF">SAMN04487995_0086</name>
</gene>
<dbReference type="EMBL" id="FNXY01000001">
    <property type="protein sequence ID" value="SEI37212.1"/>
    <property type="molecule type" value="Genomic_DNA"/>
</dbReference>
<evidence type="ECO:0008006" key="3">
    <source>
        <dbReference type="Google" id="ProtNLM"/>
    </source>
</evidence>
<dbReference type="Proteomes" id="UP000199532">
    <property type="component" value="Unassembled WGS sequence"/>
</dbReference>
<dbReference type="AlphaFoldDB" id="A0A1H6QDX1"/>
<name>A0A1H6QDX1_9BACT</name>